<evidence type="ECO:0000313" key="2">
    <source>
        <dbReference type="EMBL" id="KAL3114307.1"/>
    </source>
</evidence>
<feature type="region of interest" description="Disordered" evidence="1">
    <location>
        <begin position="90"/>
        <end position="125"/>
    </location>
</feature>
<comment type="caution">
    <text evidence="2">The sequence shown here is derived from an EMBL/GenBank/DDBJ whole genome shotgun (WGS) entry which is preliminary data.</text>
</comment>
<protein>
    <submittedName>
        <fullName evidence="2">Uncharacterized protein</fullName>
    </submittedName>
</protein>
<reference evidence="2 3" key="1">
    <citation type="submission" date="2024-10" db="EMBL/GenBank/DDBJ databases">
        <authorList>
            <person name="Kim D."/>
        </authorList>
    </citation>
    <scope>NUCLEOTIDE SEQUENCE [LARGE SCALE GENOMIC DNA]</scope>
    <source>
        <strain evidence="2">BH-2024</strain>
    </source>
</reference>
<dbReference type="EMBL" id="JBICBT010000420">
    <property type="protein sequence ID" value="KAL3114307.1"/>
    <property type="molecule type" value="Genomic_DNA"/>
</dbReference>
<evidence type="ECO:0000313" key="3">
    <source>
        <dbReference type="Proteomes" id="UP001620626"/>
    </source>
</evidence>
<gene>
    <name evidence="2" type="ORF">niasHT_011540</name>
</gene>
<proteinExistence type="predicted"/>
<sequence length="139" mass="14845">MQKAINDQPPHHGFPSPPTAAGRSYSVPIYALPSGKHRQQSQDDDDVNDKEQQRGRPPLPPCPLPGFCRDWHEPGSIANRAGTSVANMVRSVAKPKKRPCPEPVGGLGAPSGAMDPGNEPRLRGPTVFTVDLCSGATVY</sequence>
<organism evidence="2 3">
    <name type="scientific">Heterodera trifolii</name>
    <dbReference type="NCBI Taxonomy" id="157864"/>
    <lineage>
        <taxon>Eukaryota</taxon>
        <taxon>Metazoa</taxon>
        <taxon>Ecdysozoa</taxon>
        <taxon>Nematoda</taxon>
        <taxon>Chromadorea</taxon>
        <taxon>Rhabditida</taxon>
        <taxon>Tylenchina</taxon>
        <taxon>Tylenchomorpha</taxon>
        <taxon>Tylenchoidea</taxon>
        <taxon>Heteroderidae</taxon>
        <taxon>Heteroderinae</taxon>
        <taxon>Heterodera</taxon>
    </lineage>
</organism>
<keyword evidence="3" id="KW-1185">Reference proteome</keyword>
<evidence type="ECO:0000256" key="1">
    <source>
        <dbReference type="SAM" id="MobiDB-lite"/>
    </source>
</evidence>
<name>A0ABD2LGG4_9BILA</name>
<feature type="region of interest" description="Disordered" evidence="1">
    <location>
        <begin position="1"/>
        <end position="77"/>
    </location>
</feature>
<dbReference type="AlphaFoldDB" id="A0ABD2LGG4"/>
<accession>A0ABD2LGG4</accession>
<dbReference type="Proteomes" id="UP001620626">
    <property type="component" value="Unassembled WGS sequence"/>
</dbReference>